<dbReference type="PANTHER" id="PTHR11496:SF102">
    <property type="entry name" value="ALCOHOL DEHYDROGENASE 4"/>
    <property type="match status" value="1"/>
</dbReference>
<gene>
    <name evidence="7" type="ORF">EKI11_15675</name>
</gene>
<dbReference type="Gene3D" id="3.40.50.1970">
    <property type="match status" value="1"/>
</dbReference>
<dbReference type="InterPro" id="IPR018211">
    <property type="entry name" value="ADH_Fe_CS"/>
</dbReference>
<reference evidence="7" key="1">
    <citation type="submission" date="2018-12" db="EMBL/GenBank/DDBJ databases">
        <authorList>
            <consortium name="PulseNet: The National Subtyping Network for Foodborne Disease Surveillance"/>
            <person name="Tarr C.L."/>
            <person name="Trees E."/>
            <person name="Katz L.S."/>
            <person name="Carleton-Romer H.A."/>
            <person name="Stroika S."/>
            <person name="Kucerova Z."/>
            <person name="Roache K.F."/>
            <person name="Sabol A.L."/>
            <person name="Besser J."/>
            <person name="Gerner-Smidt P."/>
        </authorList>
    </citation>
    <scope>NUCLEOTIDE SEQUENCE</scope>
    <source>
        <strain evidence="7">PNUSAS063856</strain>
    </source>
</reference>
<feature type="domain" description="Alcohol dehydrogenase iron-type/glycerol dehydrogenase GldA" evidence="5">
    <location>
        <begin position="12"/>
        <end position="177"/>
    </location>
</feature>
<comment type="caution">
    <text evidence="7">The sequence shown here is derived from an EMBL/GenBank/DDBJ whole genome shotgun (WGS) entry which is preliminary data.</text>
</comment>
<dbReference type="GO" id="GO:0004022">
    <property type="term" value="F:alcohol dehydrogenase (NAD+) activity"/>
    <property type="evidence" value="ECO:0007669"/>
    <property type="project" value="TreeGrafter"/>
</dbReference>
<name>A0A5T2QAZ9_SALER</name>
<dbReference type="InterPro" id="IPR039697">
    <property type="entry name" value="Alcohol_dehydrogenase_Fe"/>
</dbReference>
<sequence>MPSLFSVFSAGEIRFGRGQLDTVAGWVAQRAERVMLVHGSSPARAAVLLGQLAGAGLNVHTFSVAREPSLEDIRNGAEQAREASIELIVSLGGGAVIDAGKAIAALVPANGSIIEYLEVVGNGRLLEFHPLPFVAIPTTAGTGAEVTKNAVISVPEYHRKVSLRDDRMLPDLAVIDPSLTDKTPRSVTLASGLDALTQVIEPYVCTRANTFTDMLCRDAIPRAINALNTLMEKECTASRDEMAWVSLCGGLALANAGLGVVHGLAGPLRGLCDAPHGALCGTLLPYGLEMNIENVTSEERLSRLEEIRDVLARSFSVPSGQAFKALIDWSHRHGLGTLRELGVPYDALEVAAEAALNASSMRANPAKLNQSQLLSLLHKAW</sequence>
<dbReference type="Gene3D" id="1.20.1090.10">
    <property type="entry name" value="Dehydroquinate synthase-like - alpha domain"/>
    <property type="match status" value="1"/>
</dbReference>
<dbReference type="SUPFAM" id="SSF56796">
    <property type="entry name" value="Dehydroquinate synthase-like"/>
    <property type="match status" value="1"/>
</dbReference>
<dbReference type="GO" id="GO:0046872">
    <property type="term" value="F:metal ion binding"/>
    <property type="evidence" value="ECO:0007669"/>
    <property type="project" value="InterPro"/>
</dbReference>
<dbReference type="FunFam" id="3.40.50.1970:FF:000003">
    <property type="entry name" value="Alcohol dehydrogenase, iron-containing"/>
    <property type="match status" value="1"/>
</dbReference>
<organism evidence="7">
    <name type="scientific">Salmonella enterica</name>
    <name type="common">Salmonella choleraesuis</name>
    <dbReference type="NCBI Taxonomy" id="28901"/>
    <lineage>
        <taxon>Bacteria</taxon>
        <taxon>Pseudomonadati</taxon>
        <taxon>Pseudomonadota</taxon>
        <taxon>Gammaproteobacteria</taxon>
        <taxon>Enterobacterales</taxon>
        <taxon>Enterobacteriaceae</taxon>
        <taxon>Salmonella</taxon>
    </lineage>
</organism>
<comment type="cofactor">
    <cofactor evidence="1">
        <name>Fe cation</name>
        <dbReference type="ChEBI" id="CHEBI:24875"/>
    </cofactor>
</comment>
<dbReference type="Pfam" id="PF25137">
    <property type="entry name" value="ADH_Fe_C"/>
    <property type="match status" value="1"/>
</dbReference>
<dbReference type="PROSITE" id="PS00913">
    <property type="entry name" value="ADH_IRON_1"/>
    <property type="match status" value="1"/>
</dbReference>
<evidence type="ECO:0000256" key="1">
    <source>
        <dbReference type="ARBA" id="ARBA00001962"/>
    </source>
</evidence>
<proteinExistence type="inferred from homology"/>
<evidence type="ECO:0000256" key="3">
    <source>
        <dbReference type="ARBA" id="ARBA00023002"/>
    </source>
</evidence>
<dbReference type="InterPro" id="IPR001670">
    <property type="entry name" value="ADH_Fe/GldA"/>
</dbReference>
<evidence type="ECO:0000259" key="6">
    <source>
        <dbReference type="Pfam" id="PF25137"/>
    </source>
</evidence>
<feature type="domain" description="Fe-containing alcohol dehydrogenase-like C-terminal" evidence="6">
    <location>
        <begin position="188"/>
        <end position="381"/>
    </location>
</feature>
<dbReference type="InterPro" id="IPR056798">
    <property type="entry name" value="ADH_Fe_C"/>
</dbReference>
<dbReference type="CDD" id="cd08183">
    <property type="entry name" value="Fe-ADH-like"/>
    <property type="match status" value="1"/>
</dbReference>
<keyword evidence="4" id="KW-0520">NAD</keyword>
<comment type="similarity">
    <text evidence="2">Belongs to the iron-containing alcohol dehydrogenase family.</text>
</comment>
<evidence type="ECO:0000259" key="5">
    <source>
        <dbReference type="Pfam" id="PF00465"/>
    </source>
</evidence>
<evidence type="ECO:0000313" key="7">
    <source>
        <dbReference type="EMBL" id="EAM5479739.1"/>
    </source>
</evidence>
<accession>A0A5T2QAZ9</accession>
<dbReference type="PANTHER" id="PTHR11496">
    <property type="entry name" value="ALCOHOL DEHYDROGENASE"/>
    <property type="match status" value="1"/>
</dbReference>
<evidence type="ECO:0000256" key="2">
    <source>
        <dbReference type="ARBA" id="ARBA00007358"/>
    </source>
</evidence>
<keyword evidence="3" id="KW-0560">Oxidoreductase</keyword>
<evidence type="ECO:0000256" key="4">
    <source>
        <dbReference type="ARBA" id="ARBA00023027"/>
    </source>
</evidence>
<dbReference type="EMBL" id="AACVGV010000038">
    <property type="protein sequence ID" value="EAM5479739.1"/>
    <property type="molecule type" value="Genomic_DNA"/>
</dbReference>
<protein>
    <submittedName>
        <fullName evidence="7">Iron-containing alcohol dehydrogenase</fullName>
    </submittedName>
</protein>
<dbReference type="Pfam" id="PF00465">
    <property type="entry name" value="Fe-ADH"/>
    <property type="match status" value="1"/>
</dbReference>
<dbReference type="AlphaFoldDB" id="A0A5T2QAZ9"/>